<reference evidence="3 4" key="1">
    <citation type="submission" date="2012-04" db="EMBL/GenBank/DDBJ databases">
        <title>The Genome Sequence of Afipia broomeae ATCC 49717.</title>
        <authorList>
            <consortium name="The Broad Institute Genome Sequencing Platform"/>
            <person name="Earl A."/>
            <person name="Ward D."/>
            <person name="Feldgarden M."/>
            <person name="Gevers D."/>
            <person name="Huys G."/>
            <person name="Walker B."/>
            <person name="Young S.K."/>
            <person name="Zeng Q."/>
            <person name="Gargeya S."/>
            <person name="Fitzgerald M."/>
            <person name="Haas B."/>
            <person name="Abouelleil A."/>
            <person name="Alvarado L."/>
            <person name="Arachchi H.M."/>
            <person name="Berlin A."/>
            <person name="Chapman S.B."/>
            <person name="Goldberg J."/>
            <person name="Griggs A."/>
            <person name="Gujja S."/>
            <person name="Hansen M."/>
            <person name="Howarth C."/>
            <person name="Imamovic A."/>
            <person name="Larimer J."/>
            <person name="McCowen C."/>
            <person name="Montmayeur A."/>
            <person name="Murphy C."/>
            <person name="Neiman D."/>
            <person name="Pearson M."/>
            <person name="Priest M."/>
            <person name="Roberts A."/>
            <person name="Saif S."/>
            <person name="Shea T."/>
            <person name="Sisk P."/>
            <person name="Sykes S."/>
            <person name="Wortman J."/>
            <person name="Nusbaum C."/>
            <person name="Birren B."/>
        </authorList>
    </citation>
    <scope>NUCLEOTIDE SEQUENCE [LARGE SCALE GENOMIC DNA]</scope>
    <source>
        <strain evidence="3 4">ATCC 49717</strain>
    </source>
</reference>
<dbReference type="Proteomes" id="UP000001096">
    <property type="component" value="Unassembled WGS sequence"/>
</dbReference>
<evidence type="ECO:0000313" key="4">
    <source>
        <dbReference type="Proteomes" id="UP000001096"/>
    </source>
</evidence>
<accession>K8PIY8</accession>
<feature type="transmembrane region" description="Helical" evidence="2">
    <location>
        <begin position="64"/>
        <end position="84"/>
    </location>
</feature>
<feature type="coiled-coil region" evidence="1">
    <location>
        <begin position="226"/>
        <end position="257"/>
    </location>
</feature>
<evidence type="ECO:0000313" key="3">
    <source>
        <dbReference type="EMBL" id="EKS41506.1"/>
    </source>
</evidence>
<keyword evidence="4" id="KW-1185">Reference proteome</keyword>
<feature type="transmembrane region" description="Helical" evidence="2">
    <location>
        <begin position="21"/>
        <end position="44"/>
    </location>
</feature>
<protein>
    <recommendedName>
        <fullName evidence="5">Transmembrane protein</fullName>
    </recommendedName>
</protein>
<dbReference type="RefSeq" id="WP_006019306.1">
    <property type="nucleotide sequence ID" value="NZ_KB375282.1"/>
</dbReference>
<dbReference type="AlphaFoldDB" id="K8PIY8"/>
<evidence type="ECO:0008006" key="5">
    <source>
        <dbReference type="Google" id="ProtNLM"/>
    </source>
</evidence>
<name>K8PIY8_9BRAD</name>
<keyword evidence="2" id="KW-0472">Membrane</keyword>
<comment type="caution">
    <text evidence="3">The sequence shown here is derived from an EMBL/GenBank/DDBJ whole genome shotgun (WGS) entry which is preliminary data.</text>
</comment>
<organism evidence="3 4">
    <name type="scientific">Afipia broomeae ATCC 49717</name>
    <dbReference type="NCBI Taxonomy" id="883078"/>
    <lineage>
        <taxon>Bacteria</taxon>
        <taxon>Pseudomonadati</taxon>
        <taxon>Pseudomonadota</taxon>
        <taxon>Alphaproteobacteria</taxon>
        <taxon>Hyphomicrobiales</taxon>
        <taxon>Nitrobacteraceae</taxon>
        <taxon>Afipia</taxon>
    </lineage>
</organism>
<dbReference type="HOGENOM" id="CLU_063844_1_0_5"/>
<proteinExistence type="predicted"/>
<sequence>MAVTDPGYVQSGRSYLEWGPIIGGAVAAASLSFLLLTFGGAIGLSLTSPWPDTGARLWVVSLAVAWWMVLVQIGSFAAGGYLAGRMRSRWSDSEPESGFRDSTHGFMVWAVGVLFGAVVLAIVGLSSAKTSAQSAAVVAAGATSGATSNPRALSATPADYAVDLLLRPQPSQPGTTVDLKTGGGDLEAARAEANRIFASAIKNQAISERDRTYLGQIVIARTGMPEAEAQSRVDAAIAEARDLELKARQQVDKARKATVITAFIAGVSLLVSLAAAIVAAGAGARHRDENRIPTFAGHRFW</sequence>
<keyword evidence="2" id="KW-0812">Transmembrane</keyword>
<dbReference type="eggNOG" id="ENOG5032RAX">
    <property type="taxonomic scope" value="Bacteria"/>
</dbReference>
<keyword evidence="1" id="KW-0175">Coiled coil</keyword>
<feature type="transmembrane region" description="Helical" evidence="2">
    <location>
        <begin position="105"/>
        <end position="125"/>
    </location>
</feature>
<feature type="transmembrane region" description="Helical" evidence="2">
    <location>
        <begin position="259"/>
        <end position="282"/>
    </location>
</feature>
<keyword evidence="2" id="KW-1133">Transmembrane helix</keyword>
<evidence type="ECO:0000256" key="1">
    <source>
        <dbReference type="SAM" id="Coils"/>
    </source>
</evidence>
<evidence type="ECO:0000256" key="2">
    <source>
        <dbReference type="SAM" id="Phobius"/>
    </source>
</evidence>
<gene>
    <name evidence="3" type="ORF">HMPREF9695_00598</name>
</gene>
<dbReference type="EMBL" id="AGWX01000001">
    <property type="protein sequence ID" value="EKS41506.1"/>
    <property type="molecule type" value="Genomic_DNA"/>
</dbReference>